<gene>
    <name evidence="3" type="ORF">EVOR1521_LOCUS27517</name>
</gene>
<dbReference type="AlphaFoldDB" id="A0AA36JFG3"/>
<name>A0AA36JFG3_9DINO</name>
<keyword evidence="2" id="KW-0472">Membrane</keyword>
<keyword evidence="2" id="KW-1133">Transmembrane helix</keyword>
<feature type="transmembrane region" description="Helical" evidence="2">
    <location>
        <begin position="175"/>
        <end position="195"/>
    </location>
</feature>
<feature type="transmembrane region" description="Helical" evidence="2">
    <location>
        <begin position="45"/>
        <end position="67"/>
    </location>
</feature>
<dbReference type="EMBL" id="CAUJNA010003575">
    <property type="protein sequence ID" value="CAJ1405243.1"/>
    <property type="molecule type" value="Genomic_DNA"/>
</dbReference>
<evidence type="ECO:0000313" key="3">
    <source>
        <dbReference type="EMBL" id="CAJ1405243.1"/>
    </source>
</evidence>
<sequence length="280" mass="30317">MEYVAECAALDSSLITWVTAIAVAVVSVLLVLLTTGTESTSRQMFMIFACSTCLTFGCSGTSGLMLYRLQQNPSAACGSAWDEEHHHWMYAWLFATAFSPFPPAALAALSLSTASFSGRTIGILIVFALALGVSAFEIFQFVTLNTVTAVYPLSFMGVALLVALVVPLTQDLQQVTLAAMLSAGLYLAGGLASFASLPGVMTEHAVCNVLVALSVVFAWFTTQGKPPELKDDRKLTQPYSDPERERMLQGQTDTEVEQPCCFCFKKRAPQETDWTYARNS</sequence>
<dbReference type="Proteomes" id="UP001178507">
    <property type="component" value="Unassembled WGS sequence"/>
</dbReference>
<accession>A0AA36JFG3</accession>
<feature type="transmembrane region" description="Helical" evidence="2">
    <location>
        <begin position="201"/>
        <end position="220"/>
    </location>
</feature>
<organism evidence="3 4">
    <name type="scientific">Effrenium voratum</name>
    <dbReference type="NCBI Taxonomy" id="2562239"/>
    <lineage>
        <taxon>Eukaryota</taxon>
        <taxon>Sar</taxon>
        <taxon>Alveolata</taxon>
        <taxon>Dinophyceae</taxon>
        <taxon>Suessiales</taxon>
        <taxon>Symbiodiniaceae</taxon>
        <taxon>Effrenium</taxon>
    </lineage>
</organism>
<reference evidence="3" key="1">
    <citation type="submission" date="2023-08" db="EMBL/GenBank/DDBJ databases">
        <authorList>
            <person name="Chen Y."/>
            <person name="Shah S."/>
            <person name="Dougan E. K."/>
            <person name="Thang M."/>
            <person name="Chan C."/>
        </authorList>
    </citation>
    <scope>NUCLEOTIDE SEQUENCE</scope>
</reference>
<evidence type="ECO:0000256" key="1">
    <source>
        <dbReference type="SAM" id="MobiDB-lite"/>
    </source>
</evidence>
<proteinExistence type="predicted"/>
<evidence type="ECO:0000256" key="2">
    <source>
        <dbReference type="SAM" id="Phobius"/>
    </source>
</evidence>
<feature type="compositionally biased region" description="Basic and acidic residues" evidence="1">
    <location>
        <begin position="229"/>
        <end position="247"/>
    </location>
</feature>
<feature type="transmembrane region" description="Helical" evidence="2">
    <location>
        <begin position="121"/>
        <end position="143"/>
    </location>
</feature>
<keyword evidence="4" id="KW-1185">Reference proteome</keyword>
<evidence type="ECO:0000313" key="4">
    <source>
        <dbReference type="Proteomes" id="UP001178507"/>
    </source>
</evidence>
<protein>
    <submittedName>
        <fullName evidence="3">Uncharacterized protein</fullName>
    </submittedName>
</protein>
<feature type="transmembrane region" description="Helical" evidence="2">
    <location>
        <begin position="149"/>
        <end position="168"/>
    </location>
</feature>
<feature type="region of interest" description="Disordered" evidence="1">
    <location>
        <begin position="229"/>
        <end position="252"/>
    </location>
</feature>
<keyword evidence="2" id="KW-0812">Transmembrane</keyword>
<comment type="caution">
    <text evidence="3">The sequence shown here is derived from an EMBL/GenBank/DDBJ whole genome shotgun (WGS) entry which is preliminary data.</text>
</comment>
<feature type="transmembrane region" description="Helical" evidence="2">
    <location>
        <begin position="87"/>
        <end position="109"/>
    </location>
</feature>
<feature type="transmembrane region" description="Helical" evidence="2">
    <location>
        <begin position="14"/>
        <end position="33"/>
    </location>
</feature>